<name>A0ABU4FHX4_9ACTN</name>
<reference evidence="3 4" key="1">
    <citation type="submission" date="2023-10" db="EMBL/GenBank/DDBJ databases">
        <title>Characterization of rhizosphere-enriched actinobacteria from wheat plants lab-grown on chernevaya soil.</title>
        <authorList>
            <person name="Tikhonova E.N."/>
            <person name="Konopkin A."/>
            <person name="Kravchenko I.K."/>
        </authorList>
    </citation>
    <scope>NUCLEOTIDE SEQUENCE [LARGE SCALE GENOMIC DNA]</scope>
    <source>
        <strain evidence="3 4">RR29</strain>
    </source>
</reference>
<evidence type="ECO:0000313" key="4">
    <source>
        <dbReference type="Proteomes" id="UP001187346"/>
    </source>
</evidence>
<keyword evidence="4" id="KW-1185">Reference proteome</keyword>
<protein>
    <recommendedName>
        <fullName evidence="5">Lipoprotein</fullName>
    </recommendedName>
</protein>
<feature type="chain" id="PRO_5046000688" description="Lipoprotein" evidence="2">
    <location>
        <begin position="22"/>
        <end position="179"/>
    </location>
</feature>
<feature type="region of interest" description="Disordered" evidence="1">
    <location>
        <begin position="24"/>
        <end position="101"/>
    </location>
</feature>
<organism evidence="3 4">
    <name type="scientific">Streptomyces prunicolor</name>
    <dbReference type="NCBI Taxonomy" id="67348"/>
    <lineage>
        <taxon>Bacteria</taxon>
        <taxon>Bacillati</taxon>
        <taxon>Actinomycetota</taxon>
        <taxon>Actinomycetes</taxon>
        <taxon>Kitasatosporales</taxon>
        <taxon>Streptomycetaceae</taxon>
        <taxon>Streptomyces</taxon>
    </lineage>
</organism>
<dbReference type="EMBL" id="JAWMAJ010000121">
    <property type="protein sequence ID" value="MDV7220195.1"/>
    <property type="molecule type" value="Genomic_DNA"/>
</dbReference>
<evidence type="ECO:0000256" key="2">
    <source>
        <dbReference type="SAM" id="SignalP"/>
    </source>
</evidence>
<dbReference type="PROSITE" id="PS51257">
    <property type="entry name" value="PROKAR_LIPOPROTEIN"/>
    <property type="match status" value="1"/>
</dbReference>
<sequence>MFTKRLIAGGLTALLVGALSACGSGSGSGSSDSTSGVGQGSSSTPQKARPTPDTVTGLRDSVRHLAKQTTKATRPHTVTKCTPATKRVQHKSSSGSGSKKKTRTWYTTEQYRKCSKVRSGTETYTRTVRAERWCVSLDDVGGNTAKDDVWYQVTRAVYDTVRTADDHARVEFAPAGTGC</sequence>
<evidence type="ECO:0008006" key="5">
    <source>
        <dbReference type="Google" id="ProtNLM"/>
    </source>
</evidence>
<feature type="compositionally biased region" description="Low complexity" evidence="1">
    <location>
        <begin position="24"/>
        <end position="43"/>
    </location>
</feature>
<gene>
    <name evidence="3" type="ORF">R5A26_30060</name>
</gene>
<feature type="signal peptide" evidence="2">
    <location>
        <begin position="1"/>
        <end position="21"/>
    </location>
</feature>
<accession>A0ABU4FHX4</accession>
<evidence type="ECO:0000256" key="1">
    <source>
        <dbReference type="SAM" id="MobiDB-lite"/>
    </source>
</evidence>
<proteinExistence type="predicted"/>
<dbReference type="RefSeq" id="WP_317773858.1">
    <property type="nucleotide sequence ID" value="NZ_JAWMAJ010000121.1"/>
</dbReference>
<evidence type="ECO:0000313" key="3">
    <source>
        <dbReference type="EMBL" id="MDV7220195.1"/>
    </source>
</evidence>
<keyword evidence="2" id="KW-0732">Signal</keyword>
<comment type="caution">
    <text evidence="3">The sequence shown here is derived from an EMBL/GenBank/DDBJ whole genome shotgun (WGS) entry which is preliminary data.</text>
</comment>
<dbReference type="Proteomes" id="UP001187346">
    <property type="component" value="Unassembled WGS sequence"/>
</dbReference>